<organism evidence="2 3">
    <name type="scientific">Actinoplanes ianthinogenes</name>
    <dbReference type="NCBI Taxonomy" id="122358"/>
    <lineage>
        <taxon>Bacteria</taxon>
        <taxon>Bacillati</taxon>
        <taxon>Actinomycetota</taxon>
        <taxon>Actinomycetes</taxon>
        <taxon>Micromonosporales</taxon>
        <taxon>Micromonosporaceae</taxon>
        <taxon>Actinoplanes</taxon>
    </lineage>
</organism>
<proteinExistence type="predicted"/>
<dbReference type="RefSeq" id="WP_189331520.1">
    <property type="nucleotide sequence ID" value="NZ_AP023356.1"/>
</dbReference>
<protein>
    <recommendedName>
        <fullName evidence="4">C2H2-type domain-containing protein</fullName>
    </recommendedName>
</protein>
<accession>A0ABN6CNY0</accession>
<name>A0ABN6CNY0_9ACTN</name>
<keyword evidence="3" id="KW-1185">Reference proteome</keyword>
<evidence type="ECO:0000313" key="2">
    <source>
        <dbReference type="EMBL" id="BCJ46932.1"/>
    </source>
</evidence>
<dbReference type="EMBL" id="AP023356">
    <property type="protein sequence ID" value="BCJ46932.1"/>
    <property type="molecule type" value="Genomic_DNA"/>
</dbReference>
<sequence>MATCNLCHRDFADDEIDDHRRAAHPDIAADGTRKSDDSRIVPETTRSAPPPE</sequence>
<evidence type="ECO:0000313" key="3">
    <source>
        <dbReference type="Proteomes" id="UP000676967"/>
    </source>
</evidence>
<feature type="compositionally biased region" description="Basic and acidic residues" evidence="1">
    <location>
        <begin position="31"/>
        <end position="40"/>
    </location>
</feature>
<reference evidence="2 3" key="1">
    <citation type="submission" date="2020-08" db="EMBL/GenBank/DDBJ databases">
        <title>Whole genome shotgun sequence of Actinoplanes ianthinogenes NBRC 13996.</title>
        <authorList>
            <person name="Komaki H."/>
            <person name="Tamura T."/>
        </authorList>
    </citation>
    <scope>NUCLEOTIDE SEQUENCE [LARGE SCALE GENOMIC DNA]</scope>
    <source>
        <strain evidence="2 3">NBRC 13996</strain>
    </source>
</reference>
<gene>
    <name evidence="2" type="ORF">Aiant_75890</name>
</gene>
<evidence type="ECO:0008006" key="4">
    <source>
        <dbReference type="Google" id="ProtNLM"/>
    </source>
</evidence>
<dbReference type="Proteomes" id="UP000676967">
    <property type="component" value="Chromosome"/>
</dbReference>
<evidence type="ECO:0000256" key="1">
    <source>
        <dbReference type="SAM" id="MobiDB-lite"/>
    </source>
</evidence>
<feature type="region of interest" description="Disordered" evidence="1">
    <location>
        <begin position="20"/>
        <end position="52"/>
    </location>
</feature>